<dbReference type="InterPro" id="IPR013786">
    <property type="entry name" value="AcylCoA_DH/ox_N"/>
</dbReference>
<dbReference type="InterPro" id="IPR009075">
    <property type="entry name" value="AcylCo_DH/oxidase_C"/>
</dbReference>
<feature type="domain" description="Acyl-CoA dehydrogenase/oxidase N-terminal" evidence="8">
    <location>
        <begin position="15"/>
        <end position="120"/>
    </location>
</feature>
<evidence type="ECO:0000259" key="7">
    <source>
        <dbReference type="Pfam" id="PF00441"/>
    </source>
</evidence>
<dbReference type="InterPro" id="IPR036250">
    <property type="entry name" value="AcylCo_DH-like_C"/>
</dbReference>
<evidence type="ECO:0000256" key="6">
    <source>
        <dbReference type="SAM" id="MobiDB-lite"/>
    </source>
</evidence>
<dbReference type="GO" id="GO:0050660">
    <property type="term" value="F:flavin adenine dinucleotide binding"/>
    <property type="evidence" value="ECO:0007669"/>
    <property type="project" value="InterPro"/>
</dbReference>
<sequence length="395" mass="41003">MILSSATGAEDTALLVDTIRAAVGRADPVDGRTDRVYRDGALDRELWSVLGREIGIGALAVPENLGGLGTSFATVAAVLETLGAELTRVPVLGAVVAAAALTRCTEHPLAGDLLEGIASGTRIVATVVPGDECDAQSAESAFRAAEGGAGVTLTGRADFVLDGTVADTLLIHAVDRYGALGLYAVDRVHLTVEPMESTDATRGLARIHAENAPATLLTDRPEPGRVRDRALVALACDSLGVARACLDAAVAYAKERVQFGRLIGEFQAVKHMLAEVAVAVELADSAVAHAVWAVEEGTDDELAEAAAIAAIACGDAAGLATATNVQVHGGIGFTWEHTAHLYYRRALSSSVLWGTADEHAQRLYRLATGRADREGGTPSPEPVREPAPALFATEH</sequence>
<evidence type="ECO:0000256" key="1">
    <source>
        <dbReference type="ARBA" id="ARBA00001974"/>
    </source>
</evidence>
<dbReference type="InterPro" id="IPR009100">
    <property type="entry name" value="AcylCoA_DH/oxidase_NM_dom_sf"/>
</dbReference>
<dbReference type="Proteomes" id="UP000317573">
    <property type="component" value="Unassembled WGS sequence"/>
</dbReference>
<dbReference type="Gene3D" id="1.20.140.10">
    <property type="entry name" value="Butyryl-CoA Dehydrogenase, subunit A, domain 3"/>
    <property type="match status" value="1"/>
</dbReference>
<evidence type="ECO:0000256" key="5">
    <source>
        <dbReference type="ARBA" id="ARBA00023002"/>
    </source>
</evidence>
<comment type="cofactor">
    <cofactor evidence="1">
        <name>FAD</name>
        <dbReference type="ChEBI" id="CHEBI:57692"/>
    </cofactor>
</comment>
<dbReference type="Gene3D" id="1.10.540.10">
    <property type="entry name" value="Acyl-CoA dehydrogenase/oxidase, N-terminal domain"/>
    <property type="match status" value="1"/>
</dbReference>
<organism evidence="9 10">
    <name type="scientific">Rhodococcus rhodochrous J45</name>
    <dbReference type="NCBI Taxonomy" id="935266"/>
    <lineage>
        <taxon>Bacteria</taxon>
        <taxon>Bacillati</taxon>
        <taxon>Actinomycetota</taxon>
        <taxon>Actinomycetes</taxon>
        <taxon>Mycobacteriales</taxon>
        <taxon>Nocardiaceae</taxon>
        <taxon>Rhodococcus</taxon>
    </lineage>
</organism>
<dbReference type="PANTHER" id="PTHR43884:SF20">
    <property type="entry name" value="ACYL-COA DEHYDROGENASE FADE28"/>
    <property type="match status" value="1"/>
</dbReference>
<keyword evidence="5" id="KW-0560">Oxidoreductase</keyword>
<protein>
    <submittedName>
        <fullName evidence="9">Alkylation response protein AidB-like acyl-CoA dehydrogenase</fullName>
    </submittedName>
</protein>
<evidence type="ECO:0000256" key="3">
    <source>
        <dbReference type="ARBA" id="ARBA00022630"/>
    </source>
</evidence>
<evidence type="ECO:0000256" key="4">
    <source>
        <dbReference type="ARBA" id="ARBA00022827"/>
    </source>
</evidence>
<reference evidence="9 10" key="1">
    <citation type="submission" date="2019-07" db="EMBL/GenBank/DDBJ databases">
        <title>Genome sequencing of lignin-degrading bacterial isolates.</title>
        <authorList>
            <person name="Gladden J."/>
        </authorList>
    </citation>
    <scope>NUCLEOTIDE SEQUENCE [LARGE SCALE GENOMIC DNA]</scope>
    <source>
        <strain evidence="9 10">J45</strain>
    </source>
</reference>
<evidence type="ECO:0000259" key="8">
    <source>
        <dbReference type="Pfam" id="PF02771"/>
    </source>
</evidence>
<dbReference type="RefSeq" id="WP_145691697.1">
    <property type="nucleotide sequence ID" value="NZ_VLJT01000017.1"/>
</dbReference>
<dbReference type="EMBL" id="VLJT01000017">
    <property type="protein sequence ID" value="TWH17037.1"/>
    <property type="molecule type" value="Genomic_DNA"/>
</dbReference>
<feature type="domain" description="Acyl-CoA dehydrogenase/oxidase C-terminal" evidence="7">
    <location>
        <begin position="233"/>
        <end position="360"/>
    </location>
</feature>
<evidence type="ECO:0000313" key="10">
    <source>
        <dbReference type="Proteomes" id="UP000317573"/>
    </source>
</evidence>
<evidence type="ECO:0000256" key="2">
    <source>
        <dbReference type="ARBA" id="ARBA00009347"/>
    </source>
</evidence>
<dbReference type="Pfam" id="PF02771">
    <property type="entry name" value="Acyl-CoA_dh_N"/>
    <property type="match status" value="1"/>
</dbReference>
<dbReference type="AlphaFoldDB" id="A0A562E5K2"/>
<dbReference type="InterPro" id="IPR037069">
    <property type="entry name" value="AcylCoA_DH/ox_N_sf"/>
</dbReference>
<feature type="region of interest" description="Disordered" evidence="6">
    <location>
        <begin position="370"/>
        <end position="395"/>
    </location>
</feature>
<gene>
    <name evidence="9" type="ORF">L618_000200001180</name>
</gene>
<dbReference type="PANTHER" id="PTHR43884">
    <property type="entry name" value="ACYL-COA DEHYDROGENASE"/>
    <property type="match status" value="1"/>
</dbReference>
<keyword evidence="4" id="KW-0274">FAD</keyword>
<accession>A0A562E5K2</accession>
<proteinExistence type="inferred from homology"/>
<dbReference type="SUPFAM" id="SSF56645">
    <property type="entry name" value="Acyl-CoA dehydrogenase NM domain-like"/>
    <property type="match status" value="1"/>
</dbReference>
<comment type="similarity">
    <text evidence="2">Belongs to the acyl-CoA dehydrogenase family.</text>
</comment>
<dbReference type="GO" id="GO:0003995">
    <property type="term" value="F:acyl-CoA dehydrogenase activity"/>
    <property type="evidence" value="ECO:0007669"/>
    <property type="project" value="TreeGrafter"/>
</dbReference>
<keyword evidence="3" id="KW-0285">Flavoprotein</keyword>
<name>A0A562E5K2_RHORH</name>
<evidence type="ECO:0000313" key="9">
    <source>
        <dbReference type="EMBL" id="TWH17037.1"/>
    </source>
</evidence>
<comment type="caution">
    <text evidence="9">The sequence shown here is derived from an EMBL/GenBank/DDBJ whole genome shotgun (WGS) entry which is preliminary data.</text>
</comment>
<dbReference type="Pfam" id="PF00441">
    <property type="entry name" value="Acyl-CoA_dh_1"/>
    <property type="match status" value="1"/>
</dbReference>
<dbReference type="SUPFAM" id="SSF47203">
    <property type="entry name" value="Acyl-CoA dehydrogenase C-terminal domain-like"/>
    <property type="match status" value="1"/>
</dbReference>